<proteinExistence type="predicted"/>
<dbReference type="OrthoDB" id="73001at2"/>
<reference evidence="2" key="1">
    <citation type="submission" date="2017-04" db="EMBL/GenBank/DDBJ databases">
        <authorList>
            <person name="Varghese N."/>
            <person name="Submissions S."/>
        </authorList>
    </citation>
    <scope>NUCLEOTIDE SEQUENCE [LARGE SCALE GENOMIC DNA]</scope>
    <source>
        <strain evidence="2">DSM 16512</strain>
    </source>
</reference>
<accession>A0A1W1WQ05</accession>
<organism evidence="1 2">
    <name type="scientific">Nitratiruptor tergarcus DSM 16512</name>
    <dbReference type="NCBI Taxonomy" id="1069081"/>
    <lineage>
        <taxon>Bacteria</taxon>
        <taxon>Pseudomonadati</taxon>
        <taxon>Campylobacterota</taxon>
        <taxon>Epsilonproteobacteria</taxon>
        <taxon>Nautiliales</taxon>
        <taxon>Nitratiruptoraceae</taxon>
        <taxon>Nitratiruptor</taxon>
    </lineage>
</organism>
<name>A0A1W1WQ05_9BACT</name>
<protein>
    <recommendedName>
        <fullName evidence="3">HicA toxin of toxin-antitoxin</fullName>
    </recommendedName>
</protein>
<evidence type="ECO:0000313" key="1">
    <source>
        <dbReference type="EMBL" id="SMC08388.1"/>
    </source>
</evidence>
<sequence>MGLHKLQKKLEKIFSHPIPANLDWRGVENLLKHLGFTVEYTKKNHIKVIDKEGKELLLIVHNHEINSKEEITKLKHFLQEHGITDQIKL</sequence>
<keyword evidence="2" id="KW-1185">Reference proteome</keyword>
<dbReference type="Proteomes" id="UP000192602">
    <property type="component" value="Unassembled WGS sequence"/>
</dbReference>
<dbReference type="EMBL" id="FWWZ01000001">
    <property type="protein sequence ID" value="SMC08388.1"/>
    <property type="molecule type" value="Genomic_DNA"/>
</dbReference>
<dbReference type="AlphaFoldDB" id="A0A1W1WQ05"/>
<evidence type="ECO:0008006" key="3">
    <source>
        <dbReference type="Google" id="ProtNLM"/>
    </source>
</evidence>
<evidence type="ECO:0000313" key="2">
    <source>
        <dbReference type="Proteomes" id="UP000192602"/>
    </source>
</evidence>
<gene>
    <name evidence="1" type="ORF">SAMN05660197_0137</name>
</gene>
<dbReference type="RefSeq" id="WP_084274674.1">
    <property type="nucleotide sequence ID" value="NZ_AP026671.1"/>
</dbReference>
<dbReference type="STRING" id="1069081.SAMN05660197_0137"/>